<dbReference type="SUPFAM" id="SSF56349">
    <property type="entry name" value="DNA breaking-rejoining enzymes"/>
    <property type="match status" value="1"/>
</dbReference>
<dbReference type="Gene3D" id="1.10.150.130">
    <property type="match status" value="1"/>
</dbReference>
<evidence type="ECO:0000313" key="9">
    <source>
        <dbReference type="Proteomes" id="UP000577346"/>
    </source>
</evidence>
<reference evidence="8 9" key="1">
    <citation type="submission" date="2020-07" db="EMBL/GenBank/DDBJ databases">
        <title>Diversity of carbapenemase encoding genes among Pseudomonas putida group clinical isolates in a tertiary Brazilian hospital.</title>
        <authorList>
            <person name="Alberto-Lei F."/>
            <person name="Nodari C.S."/>
            <person name="Streling A.P."/>
            <person name="Paulino J.T."/>
            <person name="Bessa-Neto F.O."/>
            <person name="Cayo R."/>
            <person name="Gales A.C."/>
        </authorList>
    </citation>
    <scope>NUCLEOTIDE SEQUENCE [LARGE SCALE GENOMIC DNA]</scope>
    <source>
        <strain evidence="8 9">11213</strain>
    </source>
</reference>
<dbReference type="InterPro" id="IPR011010">
    <property type="entry name" value="DNA_brk_join_enz"/>
</dbReference>
<dbReference type="PROSITE" id="PS51900">
    <property type="entry name" value="CB"/>
    <property type="match status" value="1"/>
</dbReference>
<dbReference type="AlphaFoldDB" id="A0A7W2LV39"/>
<dbReference type="InterPro" id="IPR038488">
    <property type="entry name" value="Integrase_DNA-bd_sf"/>
</dbReference>
<dbReference type="Gene3D" id="3.30.160.390">
    <property type="entry name" value="Integrase, DNA-binding domain"/>
    <property type="match status" value="1"/>
</dbReference>
<dbReference type="PANTHER" id="PTHR30629">
    <property type="entry name" value="PROPHAGE INTEGRASE"/>
    <property type="match status" value="1"/>
</dbReference>
<evidence type="ECO:0000259" key="7">
    <source>
        <dbReference type="PROSITE" id="PS51900"/>
    </source>
</evidence>
<dbReference type="InterPro" id="IPR050808">
    <property type="entry name" value="Phage_Integrase"/>
</dbReference>
<dbReference type="InterPro" id="IPR025166">
    <property type="entry name" value="Integrase_DNA_bind_dom"/>
</dbReference>
<accession>A0A7W2LV39</accession>
<comment type="similarity">
    <text evidence="1">Belongs to the 'phage' integrase family.</text>
</comment>
<evidence type="ECO:0000256" key="1">
    <source>
        <dbReference type="ARBA" id="ARBA00008857"/>
    </source>
</evidence>
<dbReference type="Proteomes" id="UP000577346">
    <property type="component" value="Unassembled WGS sequence"/>
</dbReference>
<comment type="caution">
    <text evidence="8">The sequence shown here is derived from an EMBL/GenBank/DDBJ whole genome shotgun (WGS) entry which is preliminary data.</text>
</comment>
<dbReference type="InterPro" id="IPR013762">
    <property type="entry name" value="Integrase-like_cat_sf"/>
</dbReference>
<feature type="domain" description="Tyr recombinase" evidence="6">
    <location>
        <begin position="232"/>
        <end position="400"/>
    </location>
</feature>
<dbReference type="EMBL" id="JACGDA010000013">
    <property type="protein sequence ID" value="MBA6147624.1"/>
    <property type="molecule type" value="Genomic_DNA"/>
</dbReference>
<evidence type="ECO:0000256" key="3">
    <source>
        <dbReference type="ARBA" id="ARBA00023125"/>
    </source>
</evidence>
<evidence type="ECO:0000256" key="2">
    <source>
        <dbReference type="ARBA" id="ARBA00022908"/>
    </source>
</evidence>
<dbReference type="GO" id="GO:0006310">
    <property type="term" value="P:DNA recombination"/>
    <property type="evidence" value="ECO:0007669"/>
    <property type="project" value="UniProtKB-KW"/>
</dbReference>
<evidence type="ECO:0000256" key="4">
    <source>
        <dbReference type="ARBA" id="ARBA00023172"/>
    </source>
</evidence>
<dbReference type="InterPro" id="IPR044068">
    <property type="entry name" value="CB"/>
</dbReference>
<dbReference type="InterPro" id="IPR002104">
    <property type="entry name" value="Integrase_catalytic"/>
</dbReference>
<organism evidence="8 9">
    <name type="scientific">Pseudomonas juntendi</name>
    <dbReference type="NCBI Taxonomy" id="2666183"/>
    <lineage>
        <taxon>Bacteria</taxon>
        <taxon>Pseudomonadati</taxon>
        <taxon>Pseudomonadota</taxon>
        <taxon>Gammaproteobacteria</taxon>
        <taxon>Pseudomonadales</taxon>
        <taxon>Pseudomonadaceae</taxon>
        <taxon>Pseudomonas</taxon>
    </lineage>
</organism>
<evidence type="ECO:0000313" key="8">
    <source>
        <dbReference type="EMBL" id="MBA6147624.1"/>
    </source>
</evidence>
<dbReference type="Pfam" id="PF00589">
    <property type="entry name" value="Phage_integrase"/>
    <property type="match status" value="1"/>
</dbReference>
<dbReference type="PROSITE" id="PS51898">
    <property type="entry name" value="TYR_RECOMBINASE"/>
    <property type="match status" value="1"/>
</dbReference>
<dbReference type="GO" id="GO:0003677">
    <property type="term" value="F:DNA binding"/>
    <property type="evidence" value="ECO:0007669"/>
    <property type="project" value="UniProtKB-UniRule"/>
</dbReference>
<sequence>MKTKITAKVLSSILPQEKAYRIHDTAQPGLSIRVLPSGHASYMVTWGRNQAATLGRVGMMTLDQARTEAARWLAEAHAHGAPLVAGKSKRRAAHTLQSYLEESYYPWLETHHKAHQKTRHAIEYSFGALMRKPLAEITQRDLEAMRVKWLAAGLKDATANRKLAALRGALSKAVEWGALEQHPMTKLKPMRLDTRARVRFLSSEENRRLRQALDDREERIRGERDSANRWRRERKKAELPDLRKVAFADHLKPMAIISLNTGLRRGELFNLTWADIDLDQKTLTVVGEGAKSDQTRHIPLNKEALQTIEDWKAQSNGLPLLFPSQTGGVMDNVKKSWDGVLKEANISSFRWHDLRHTFASNLAMKGVPLNTIRDLLGHADLKMTLRYAHLAPDSKAAAVELI</sequence>
<dbReference type="GO" id="GO:0015074">
    <property type="term" value="P:DNA integration"/>
    <property type="evidence" value="ECO:0007669"/>
    <property type="project" value="UniProtKB-KW"/>
</dbReference>
<protein>
    <submittedName>
        <fullName evidence="8">Site-specific integrase</fullName>
    </submittedName>
</protein>
<proteinExistence type="inferred from homology"/>
<dbReference type="PANTHER" id="PTHR30629:SF2">
    <property type="entry name" value="PROPHAGE INTEGRASE INTS-RELATED"/>
    <property type="match status" value="1"/>
</dbReference>
<dbReference type="Pfam" id="PF13356">
    <property type="entry name" value="Arm-DNA-bind_3"/>
    <property type="match status" value="1"/>
</dbReference>
<keyword evidence="4" id="KW-0233">DNA recombination</keyword>
<evidence type="ECO:0000256" key="5">
    <source>
        <dbReference type="PROSITE-ProRule" id="PRU01248"/>
    </source>
</evidence>
<keyword evidence="2" id="KW-0229">DNA integration</keyword>
<gene>
    <name evidence="8" type="ORF">H4C15_08855</name>
</gene>
<evidence type="ECO:0000259" key="6">
    <source>
        <dbReference type="PROSITE" id="PS51898"/>
    </source>
</evidence>
<feature type="domain" description="Core-binding (CB)" evidence="7">
    <location>
        <begin position="98"/>
        <end position="174"/>
    </location>
</feature>
<dbReference type="RefSeq" id="WP_182336505.1">
    <property type="nucleotide sequence ID" value="NZ_JACGDA010000013.1"/>
</dbReference>
<keyword evidence="3 5" id="KW-0238">DNA-binding</keyword>
<name>A0A7W2LV39_9PSED</name>
<dbReference type="CDD" id="cd00796">
    <property type="entry name" value="INT_Rci_Hp1_C"/>
    <property type="match status" value="1"/>
</dbReference>
<dbReference type="InterPro" id="IPR010998">
    <property type="entry name" value="Integrase_recombinase_N"/>
</dbReference>
<dbReference type="Gene3D" id="1.10.443.10">
    <property type="entry name" value="Intergrase catalytic core"/>
    <property type="match status" value="1"/>
</dbReference>